<feature type="coiled-coil region" evidence="1">
    <location>
        <begin position="116"/>
        <end position="217"/>
    </location>
</feature>
<organism evidence="2 3">
    <name type="scientific">Steinernema carpocapsae</name>
    <name type="common">Entomopathogenic nematode</name>
    <dbReference type="NCBI Taxonomy" id="34508"/>
    <lineage>
        <taxon>Eukaryota</taxon>
        <taxon>Metazoa</taxon>
        <taxon>Ecdysozoa</taxon>
        <taxon>Nematoda</taxon>
        <taxon>Chromadorea</taxon>
        <taxon>Rhabditida</taxon>
        <taxon>Tylenchina</taxon>
        <taxon>Panagrolaimomorpha</taxon>
        <taxon>Strongyloidoidea</taxon>
        <taxon>Steinernematidae</taxon>
        <taxon>Steinernema</taxon>
    </lineage>
</organism>
<dbReference type="Proteomes" id="UP000298663">
    <property type="component" value="Unassembled WGS sequence"/>
</dbReference>
<evidence type="ECO:0000313" key="3">
    <source>
        <dbReference type="Proteomes" id="UP000298663"/>
    </source>
</evidence>
<keyword evidence="1" id="KW-0175">Coiled coil</keyword>
<sequence length="302" mass="35630">MSTVTNFFEIPASIFTDLRFETRFDEEDRAAAILRLVDLLPQEFLRGNRFLEELEKEREYRKVPFFDMREAIADVAAFVLTFNGLLTEGEVACFKEIHVRQLALFFNAIARNMDKYTNLADDVELRQAKIEKLKAQLSEADDRFLKKEQEVWVLSMDNADLNAEKERLERELEQVQEDAFDEVSWYQTVVNDMNIDYLALEDRMKRLEMELTEENMSSNLYESLAHGLNKNCDVFLEQIEDLKFEVYRLQKQLKEEDTMTSLVVDLSVQTDENVCGMKEMEEEIQDLRQQIEELFKVMESSI</sequence>
<gene>
    <name evidence="2" type="ORF">L596_029029</name>
</gene>
<keyword evidence="3" id="KW-1185">Reference proteome</keyword>
<reference evidence="2 3" key="1">
    <citation type="journal article" date="2015" name="Genome Biol.">
        <title>Comparative genomics of Steinernema reveals deeply conserved gene regulatory networks.</title>
        <authorList>
            <person name="Dillman A.R."/>
            <person name="Macchietto M."/>
            <person name="Porter C.F."/>
            <person name="Rogers A."/>
            <person name="Williams B."/>
            <person name="Antoshechkin I."/>
            <person name="Lee M.M."/>
            <person name="Goodwin Z."/>
            <person name="Lu X."/>
            <person name="Lewis E.E."/>
            <person name="Goodrich-Blair H."/>
            <person name="Stock S.P."/>
            <person name="Adams B.J."/>
            <person name="Sternberg P.W."/>
            <person name="Mortazavi A."/>
        </authorList>
    </citation>
    <scope>NUCLEOTIDE SEQUENCE [LARGE SCALE GENOMIC DNA]</scope>
    <source>
        <strain evidence="2 3">ALL</strain>
    </source>
</reference>
<reference evidence="2 3" key="2">
    <citation type="journal article" date="2019" name="G3 (Bethesda)">
        <title>Hybrid Assembly of the Genome of the Entomopathogenic Nematode Steinernema carpocapsae Identifies the X-Chromosome.</title>
        <authorList>
            <person name="Serra L."/>
            <person name="Macchietto M."/>
            <person name="Macias-Munoz A."/>
            <person name="McGill C.J."/>
            <person name="Rodriguez I.M."/>
            <person name="Rodriguez B."/>
            <person name="Murad R."/>
            <person name="Mortazavi A."/>
        </authorList>
    </citation>
    <scope>NUCLEOTIDE SEQUENCE [LARGE SCALE GENOMIC DNA]</scope>
    <source>
        <strain evidence="2 3">ALL</strain>
    </source>
</reference>
<evidence type="ECO:0000256" key="1">
    <source>
        <dbReference type="SAM" id="Coils"/>
    </source>
</evidence>
<name>A0A4U5LTE6_STECR</name>
<proteinExistence type="predicted"/>
<dbReference type="EMBL" id="AZBU02000012">
    <property type="protein sequence ID" value="TKR59342.1"/>
    <property type="molecule type" value="Genomic_DNA"/>
</dbReference>
<evidence type="ECO:0000313" key="2">
    <source>
        <dbReference type="EMBL" id="TKR59342.1"/>
    </source>
</evidence>
<accession>A0A4U5LTE6</accession>
<comment type="caution">
    <text evidence="2">The sequence shown here is derived from an EMBL/GenBank/DDBJ whole genome shotgun (WGS) entry which is preliminary data.</text>
</comment>
<protein>
    <submittedName>
        <fullName evidence="2">Uncharacterized protein</fullName>
    </submittedName>
</protein>
<dbReference type="AlphaFoldDB" id="A0A4U5LTE6"/>